<keyword evidence="3" id="KW-1185">Reference proteome</keyword>
<dbReference type="OrthoDB" id="9804774at2"/>
<dbReference type="PANTHER" id="PTHR42879:SF2">
    <property type="entry name" value="3-OXOACYL-[ACYL-CARRIER-PROTEIN] REDUCTASE FABG"/>
    <property type="match status" value="1"/>
</dbReference>
<name>A0A1Q2M8F1_9GAMM</name>
<accession>A0A1Q2M8F1</accession>
<organism evidence="2 3">
    <name type="scientific">Microbulbifer agarilyticus</name>
    <dbReference type="NCBI Taxonomy" id="260552"/>
    <lineage>
        <taxon>Bacteria</taxon>
        <taxon>Pseudomonadati</taxon>
        <taxon>Pseudomonadota</taxon>
        <taxon>Gammaproteobacteria</taxon>
        <taxon>Cellvibrionales</taxon>
        <taxon>Microbulbiferaceae</taxon>
        <taxon>Microbulbifer</taxon>
    </lineage>
</organism>
<protein>
    <submittedName>
        <fullName evidence="2">3-hydroxybutyrate dehydrogenase</fullName>
    </submittedName>
</protein>
<evidence type="ECO:0000313" key="2">
    <source>
        <dbReference type="EMBL" id="AQQ69025.1"/>
    </source>
</evidence>
<dbReference type="KEGG" id="maga:Mag101_16355"/>
<dbReference type="InterPro" id="IPR002347">
    <property type="entry name" value="SDR_fam"/>
</dbReference>
<dbReference type="InterPro" id="IPR020904">
    <property type="entry name" value="Sc_DH/Rdtase_CS"/>
</dbReference>
<dbReference type="InterPro" id="IPR036291">
    <property type="entry name" value="NAD(P)-bd_dom_sf"/>
</dbReference>
<dbReference type="SUPFAM" id="SSF51735">
    <property type="entry name" value="NAD(P)-binding Rossmann-fold domains"/>
    <property type="match status" value="1"/>
</dbReference>
<dbReference type="GO" id="GO:0032787">
    <property type="term" value="P:monocarboxylic acid metabolic process"/>
    <property type="evidence" value="ECO:0007669"/>
    <property type="project" value="UniProtKB-ARBA"/>
</dbReference>
<evidence type="ECO:0000313" key="3">
    <source>
        <dbReference type="Proteomes" id="UP000188219"/>
    </source>
</evidence>
<proteinExistence type="inferred from homology"/>
<dbReference type="EMBL" id="CP019650">
    <property type="protein sequence ID" value="AQQ69025.1"/>
    <property type="molecule type" value="Genomic_DNA"/>
</dbReference>
<dbReference type="NCBIfam" id="NF009093">
    <property type="entry name" value="PRK12429.1"/>
    <property type="match status" value="1"/>
</dbReference>
<gene>
    <name evidence="2" type="ORF">Mag101_16355</name>
</gene>
<dbReference type="PRINTS" id="PR00080">
    <property type="entry name" value="SDRFAMILY"/>
</dbReference>
<dbReference type="Pfam" id="PF13561">
    <property type="entry name" value="adh_short_C2"/>
    <property type="match status" value="1"/>
</dbReference>
<dbReference type="PROSITE" id="PS00061">
    <property type="entry name" value="ADH_SHORT"/>
    <property type="match status" value="1"/>
</dbReference>
<dbReference type="Gene3D" id="3.40.50.720">
    <property type="entry name" value="NAD(P)-binding Rossmann-like Domain"/>
    <property type="match status" value="1"/>
</dbReference>
<evidence type="ECO:0000256" key="1">
    <source>
        <dbReference type="ARBA" id="ARBA00006484"/>
    </source>
</evidence>
<reference evidence="2" key="1">
    <citation type="submission" date="2017-02" db="EMBL/GenBank/DDBJ databases">
        <title>Genome of Microbulbifer agarilyticus GP101.</title>
        <authorList>
            <person name="Jung J."/>
            <person name="Bae S.S."/>
            <person name="Baek K."/>
        </authorList>
    </citation>
    <scope>NUCLEOTIDE SEQUENCE [LARGE SCALE GENOMIC DNA]</scope>
    <source>
        <strain evidence="2">GP101</strain>
    </source>
</reference>
<dbReference type="PRINTS" id="PR00081">
    <property type="entry name" value="GDHRDH"/>
</dbReference>
<dbReference type="STRING" id="260552.Mag101_16355"/>
<dbReference type="FunFam" id="3.40.50.720:FF:000084">
    <property type="entry name" value="Short-chain dehydrogenase reductase"/>
    <property type="match status" value="1"/>
</dbReference>
<dbReference type="PANTHER" id="PTHR42879">
    <property type="entry name" value="3-OXOACYL-(ACYL-CARRIER-PROTEIN) REDUCTASE"/>
    <property type="match status" value="1"/>
</dbReference>
<sequence>MREFAVQQDTSRAVLITGSTSGIGLAVAHVFGRAGYHVMLHGLADADSVQALRQEFADYDGKVGFSSADVSSEEGCAQLVSETREAIGNPSVLVNNAGIQFTAPTHEFPSDIWQQILAINLSASFYLMRDLVPAMRATNWGRIINIASVHGLVASENKAGYCAAKHGLVGLTKVVALENADCNITANAICPGWVETPLIQPQIETISREQSVDLDTARAQLVGAKQPMAKASPTNAIAELAMYLCGDFASTITGASLPVDGGWTAQ</sequence>
<dbReference type="Proteomes" id="UP000188219">
    <property type="component" value="Chromosome"/>
</dbReference>
<dbReference type="InterPro" id="IPR050259">
    <property type="entry name" value="SDR"/>
</dbReference>
<dbReference type="AlphaFoldDB" id="A0A1Q2M8F1"/>
<comment type="similarity">
    <text evidence="1">Belongs to the short-chain dehydrogenases/reductases (SDR) family.</text>
</comment>